<dbReference type="Proteomes" id="UP001172788">
    <property type="component" value="Unassembled WGS sequence"/>
</dbReference>
<comment type="caution">
    <text evidence="1">The sequence shown here is derived from an EMBL/GenBank/DDBJ whole genome shotgun (WGS) entry which is preliminary data.</text>
</comment>
<proteinExistence type="predicted"/>
<accession>A0AAW7MUE1</accession>
<organism evidence="1 4">
    <name type="scientific">Pandoraea cepalis</name>
    <dbReference type="NCBI Taxonomy" id="2508294"/>
    <lineage>
        <taxon>Bacteria</taxon>
        <taxon>Pseudomonadati</taxon>
        <taxon>Pseudomonadota</taxon>
        <taxon>Betaproteobacteria</taxon>
        <taxon>Burkholderiales</taxon>
        <taxon>Burkholderiaceae</taxon>
        <taxon>Pandoraea</taxon>
    </lineage>
</organism>
<evidence type="ECO:0000313" key="1">
    <source>
        <dbReference type="EMBL" id="MDN4576259.1"/>
    </source>
</evidence>
<name>A0AAW7MUE1_9BURK</name>
<dbReference type="EMBL" id="QAID01000039">
    <property type="protein sequence ID" value="MDN4578811.1"/>
    <property type="molecule type" value="Genomic_DNA"/>
</dbReference>
<gene>
    <name evidence="1" type="ORF">DBA34_23690</name>
    <name evidence="2" type="ORF">DBB29_11860</name>
</gene>
<protein>
    <recommendedName>
        <fullName evidence="5">Transposase</fullName>
    </recommendedName>
</protein>
<dbReference type="EMBL" id="QAIC01000042">
    <property type="protein sequence ID" value="MDN4576259.1"/>
    <property type="molecule type" value="Genomic_DNA"/>
</dbReference>
<reference evidence="1" key="1">
    <citation type="submission" date="2018-04" db="EMBL/GenBank/DDBJ databases">
        <authorList>
            <person name="Jy Z."/>
        </authorList>
    </citation>
    <scope>NUCLEOTIDE SEQUENCE</scope>
    <source>
        <strain evidence="2">AS13</strain>
        <strain evidence="1">LA18</strain>
    </source>
</reference>
<sequence length="64" mass="7326">MPSKYADLPRPPGYLLRQVFPYRQKSAISAISAIINRRKAAGWWIPADDGADRVATYRVSWLTY</sequence>
<evidence type="ECO:0000313" key="4">
    <source>
        <dbReference type="Proteomes" id="UP001172791"/>
    </source>
</evidence>
<evidence type="ECO:0000313" key="3">
    <source>
        <dbReference type="Proteomes" id="UP001172788"/>
    </source>
</evidence>
<evidence type="ECO:0000313" key="2">
    <source>
        <dbReference type="EMBL" id="MDN4578811.1"/>
    </source>
</evidence>
<keyword evidence="3" id="KW-1185">Reference proteome</keyword>
<evidence type="ECO:0008006" key="5">
    <source>
        <dbReference type="Google" id="ProtNLM"/>
    </source>
</evidence>
<dbReference type="Proteomes" id="UP001172791">
    <property type="component" value="Unassembled WGS sequence"/>
</dbReference>
<dbReference type="AlphaFoldDB" id="A0AAW7MUE1"/>